<keyword evidence="2" id="KW-1185">Reference proteome</keyword>
<dbReference type="Proteomes" id="UP001590951">
    <property type="component" value="Unassembled WGS sequence"/>
</dbReference>
<protein>
    <recommendedName>
        <fullName evidence="3">F-box domain-containing protein</fullName>
    </recommendedName>
</protein>
<reference evidence="1 2" key="1">
    <citation type="submission" date="2024-09" db="EMBL/GenBank/DDBJ databases">
        <title>Rethinking Asexuality: The Enigmatic Case of Functional Sexual Genes in Lepraria (Stereocaulaceae).</title>
        <authorList>
            <person name="Doellman M."/>
            <person name="Sun Y."/>
            <person name="Barcenas-Pena A."/>
            <person name="Lumbsch H.T."/>
            <person name="Grewe F."/>
        </authorList>
    </citation>
    <scope>NUCLEOTIDE SEQUENCE [LARGE SCALE GENOMIC DNA]</scope>
    <source>
        <strain evidence="1 2">Grewe 0041</strain>
    </source>
</reference>
<organism evidence="1 2">
    <name type="scientific">Lepraria finkii</name>
    <dbReference type="NCBI Taxonomy" id="1340010"/>
    <lineage>
        <taxon>Eukaryota</taxon>
        <taxon>Fungi</taxon>
        <taxon>Dikarya</taxon>
        <taxon>Ascomycota</taxon>
        <taxon>Pezizomycotina</taxon>
        <taxon>Lecanoromycetes</taxon>
        <taxon>OSLEUM clade</taxon>
        <taxon>Lecanoromycetidae</taxon>
        <taxon>Lecanorales</taxon>
        <taxon>Lecanorineae</taxon>
        <taxon>Stereocaulaceae</taxon>
        <taxon>Lepraria</taxon>
    </lineage>
</organism>
<evidence type="ECO:0008006" key="3">
    <source>
        <dbReference type="Google" id="ProtNLM"/>
    </source>
</evidence>
<proteinExistence type="predicted"/>
<sequence length="144" mass="16542">MSSRNCSLLEKLPSEIHLVVMQQLDEPRDLQNLTTAYPRSFGLLFWQHFAIIIGPILENAQFPEELSQYICAIIHAKKHPSDHINDLKLFWNHHFEGTEPRRMHSALLRSPDDTLEEIITITETVGFFTGLATILLLAKHPMSN</sequence>
<evidence type="ECO:0000313" key="2">
    <source>
        <dbReference type="Proteomes" id="UP001590951"/>
    </source>
</evidence>
<comment type="caution">
    <text evidence="1">The sequence shown here is derived from an EMBL/GenBank/DDBJ whole genome shotgun (WGS) entry which is preliminary data.</text>
</comment>
<name>A0ABR4BEG7_9LECA</name>
<dbReference type="EMBL" id="JBHFEH010000009">
    <property type="protein sequence ID" value="KAL2056125.1"/>
    <property type="molecule type" value="Genomic_DNA"/>
</dbReference>
<accession>A0ABR4BEG7</accession>
<gene>
    <name evidence="1" type="ORF">ABVK25_003768</name>
</gene>
<evidence type="ECO:0000313" key="1">
    <source>
        <dbReference type="EMBL" id="KAL2056125.1"/>
    </source>
</evidence>